<evidence type="ECO:0000313" key="1">
    <source>
        <dbReference type="EMBL" id="RNA39270.1"/>
    </source>
</evidence>
<evidence type="ECO:0000313" key="2">
    <source>
        <dbReference type="Proteomes" id="UP000276133"/>
    </source>
</evidence>
<dbReference type="Proteomes" id="UP000276133">
    <property type="component" value="Unassembled WGS sequence"/>
</dbReference>
<reference evidence="1 2" key="1">
    <citation type="journal article" date="2018" name="Sci. Rep.">
        <title>Genomic signatures of local adaptation to the degree of environmental predictability in rotifers.</title>
        <authorList>
            <person name="Franch-Gras L."/>
            <person name="Hahn C."/>
            <person name="Garcia-Roger E.M."/>
            <person name="Carmona M.J."/>
            <person name="Serra M."/>
            <person name="Gomez A."/>
        </authorList>
    </citation>
    <scope>NUCLEOTIDE SEQUENCE [LARGE SCALE GENOMIC DNA]</scope>
    <source>
        <strain evidence="1">HYR1</strain>
    </source>
</reference>
<accession>A0A3M7SUK7</accession>
<organism evidence="1 2">
    <name type="scientific">Brachionus plicatilis</name>
    <name type="common">Marine rotifer</name>
    <name type="synonym">Brachionus muelleri</name>
    <dbReference type="NCBI Taxonomy" id="10195"/>
    <lineage>
        <taxon>Eukaryota</taxon>
        <taxon>Metazoa</taxon>
        <taxon>Spiralia</taxon>
        <taxon>Gnathifera</taxon>
        <taxon>Rotifera</taxon>
        <taxon>Eurotatoria</taxon>
        <taxon>Monogononta</taxon>
        <taxon>Pseudotrocha</taxon>
        <taxon>Ploima</taxon>
        <taxon>Brachionidae</taxon>
        <taxon>Brachionus</taxon>
    </lineage>
</organism>
<dbReference type="EMBL" id="REGN01000772">
    <property type="protein sequence ID" value="RNA39270.1"/>
    <property type="molecule type" value="Genomic_DNA"/>
</dbReference>
<dbReference type="AlphaFoldDB" id="A0A3M7SUK7"/>
<proteinExistence type="predicted"/>
<keyword evidence="2" id="KW-1185">Reference proteome</keyword>
<gene>
    <name evidence="1" type="ORF">BpHYR1_025655</name>
</gene>
<sequence>MRFKTGSVDQVGLVNFEPKNRTKNFKLVLSFFQDSLCKMNHMMGLITFNLKPNKCQIIGKKYRKF</sequence>
<protein>
    <submittedName>
        <fullName evidence="1">Uncharacterized protein</fullName>
    </submittedName>
</protein>
<comment type="caution">
    <text evidence="1">The sequence shown here is derived from an EMBL/GenBank/DDBJ whole genome shotgun (WGS) entry which is preliminary data.</text>
</comment>
<name>A0A3M7SUK7_BRAPC</name>